<evidence type="ECO:0000313" key="4">
    <source>
        <dbReference type="Proteomes" id="UP000320461"/>
    </source>
</evidence>
<accession>A0A4Y3KK75</accession>
<dbReference type="RefSeq" id="WP_229747385.1">
    <property type="nucleotide sequence ID" value="NZ_BJLQ01000010.1"/>
</dbReference>
<dbReference type="InterPro" id="IPR018650">
    <property type="entry name" value="STSV1_Orf64"/>
</dbReference>
<keyword evidence="2" id="KW-0812">Transmembrane</keyword>
<keyword evidence="2" id="KW-0472">Membrane</keyword>
<reference evidence="3 4" key="1">
    <citation type="submission" date="2019-06" db="EMBL/GenBank/DDBJ databases">
        <title>Whole genome shotgun sequence of Cellulomonas gelida NBRC 3748.</title>
        <authorList>
            <person name="Hosoyama A."/>
            <person name="Uohara A."/>
            <person name="Ohji S."/>
            <person name="Ichikawa N."/>
        </authorList>
    </citation>
    <scope>NUCLEOTIDE SEQUENCE [LARGE SCALE GENOMIC DNA]</scope>
    <source>
        <strain evidence="3 4">NBRC 3748</strain>
    </source>
</reference>
<feature type="transmembrane region" description="Helical" evidence="2">
    <location>
        <begin position="214"/>
        <end position="241"/>
    </location>
</feature>
<sequence length="514" mass="55457">MAVTDDTTKTPDGAPAPAEPTEPDGADGTDATATAAAPVVDSEPLAPPEPRGVAAWAGPLVVALLAAATYVTYSVLQWRRFESPSWDLGIFTQLARRYAHLEAPIVTIKGDGFNLLGDHFHPLLTVLGVPYRLFPHALTLLVVQGLLFAASTYVVGRHAVRLLGALQGTLVGAAYAVSFGLVGAVAAQFHEIAFAVPLLALSLVALLRERWLAAALWAAPLVFVKEDLGLTVAALGLVLWWKMRGRDTQRPSLGLWLTGWGFGWTVLSTAVLIPALNTQDQWDYGSRIDVVGIATHPWTAITLLVDDGSKIITLLLLVAITGFIGVRSPILLVALPTIMWRFYADNGYYYGHTWHYSAVLMPVAFAALLDGVLLARRSPRPWLRRYSLAAAPVAVAVAAMLVPQLDVARLGRPDDLWAQSDRAVEARQVLATIPDDATVETDIGLMSYLVDRTDVFYVGNANNPVPDYVLIDQYGGGWNPAPNDAAQYAQDRFAGTTFRIVYDAGGFQLAQRTS</sequence>
<name>A0A4Y3KK75_9CELL</name>
<feature type="transmembrane region" description="Helical" evidence="2">
    <location>
        <begin position="192"/>
        <end position="208"/>
    </location>
</feature>
<feature type="transmembrane region" description="Helical" evidence="2">
    <location>
        <begin position="53"/>
        <end position="76"/>
    </location>
</feature>
<keyword evidence="2" id="KW-1133">Transmembrane helix</keyword>
<evidence type="ECO:0008006" key="5">
    <source>
        <dbReference type="Google" id="ProtNLM"/>
    </source>
</evidence>
<dbReference type="EMBL" id="BJLQ01000010">
    <property type="protein sequence ID" value="GEA84036.1"/>
    <property type="molecule type" value="Genomic_DNA"/>
</dbReference>
<dbReference type="Pfam" id="PF09852">
    <property type="entry name" value="DUF2079"/>
    <property type="match status" value="1"/>
</dbReference>
<dbReference type="Proteomes" id="UP000320461">
    <property type="component" value="Unassembled WGS sequence"/>
</dbReference>
<dbReference type="AlphaFoldDB" id="A0A4Y3KK75"/>
<feature type="transmembrane region" description="Helical" evidence="2">
    <location>
        <begin position="162"/>
        <end position="185"/>
    </location>
</feature>
<feature type="transmembrane region" description="Helical" evidence="2">
    <location>
        <begin position="137"/>
        <end position="156"/>
    </location>
</feature>
<feature type="region of interest" description="Disordered" evidence="1">
    <location>
        <begin position="1"/>
        <end position="34"/>
    </location>
</feature>
<evidence type="ECO:0000256" key="1">
    <source>
        <dbReference type="SAM" id="MobiDB-lite"/>
    </source>
</evidence>
<proteinExistence type="predicted"/>
<feature type="transmembrane region" description="Helical" evidence="2">
    <location>
        <begin position="312"/>
        <end position="334"/>
    </location>
</feature>
<evidence type="ECO:0000256" key="2">
    <source>
        <dbReference type="SAM" id="Phobius"/>
    </source>
</evidence>
<organism evidence="3 4">
    <name type="scientific">Cellulomonas gelida</name>
    <dbReference type="NCBI Taxonomy" id="1712"/>
    <lineage>
        <taxon>Bacteria</taxon>
        <taxon>Bacillati</taxon>
        <taxon>Actinomycetota</taxon>
        <taxon>Actinomycetes</taxon>
        <taxon>Micrococcales</taxon>
        <taxon>Cellulomonadaceae</taxon>
        <taxon>Cellulomonas</taxon>
    </lineage>
</organism>
<feature type="transmembrane region" description="Helical" evidence="2">
    <location>
        <begin position="354"/>
        <end position="374"/>
    </location>
</feature>
<gene>
    <name evidence="3" type="ORF">CGE01nite_12870</name>
</gene>
<feature type="transmembrane region" description="Helical" evidence="2">
    <location>
        <begin position="386"/>
        <end position="405"/>
    </location>
</feature>
<evidence type="ECO:0000313" key="3">
    <source>
        <dbReference type="EMBL" id="GEA84036.1"/>
    </source>
</evidence>
<keyword evidence="4" id="KW-1185">Reference proteome</keyword>
<comment type="caution">
    <text evidence="3">The sequence shown here is derived from an EMBL/GenBank/DDBJ whole genome shotgun (WGS) entry which is preliminary data.</text>
</comment>
<protein>
    <recommendedName>
        <fullName evidence="5">DUF2079 domain-containing protein</fullName>
    </recommendedName>
</protein>
<feature type="transmembrane region" description="Helical" evidence="2">
    <location>
        <begin position="253"/>
        <end position="276"/>
    </location>
</feature>